<reference evidence="6" key="1">
    <citation type="journal article" date="2020" name="bioRxiv">
        <title>Comparative genomics of Chlamydomonas.</title>
        <authorList>
            <person name="Craig R.J."/>
            <person name="Hasan A.R."/>
            <person name="Ness R.W."/>
            <person name="Keightley P.D."/>
        </authorList>
    </citation>
    <scope>NUCLEOTIDE SEQUENCE</scope>
    <source>
        <strain evidence="6">SAG 7.73</strain>
    </source>
</reference>
<feature type="compositionally biased region" description="Low complexity" evidence="5">
    <location>
        <begin position="140"/>
        <end position="165"/>
    </location>
</feature>
<keyword evidence="7" id="KW-1185">Reference proteome</keyword>
<evidence type="ECO:0000256" key="5">
    <source>
        <dbReference type="SAM" id="MobiDB-lite"/>
    </source>
</evidence>
<dbReference type="Proteomes" id="UP000650467">
    <property type="component" value="Unassembled WGS sequence"/>
</dbReference>
<organism evidence="6 7">
    <name type="scientific">Chlamydomonas incerta</name>
    <dbReference type="NCBI Taxonomy" id="51695"/>
    <lineage>
        <taxon>Eukaryota</taxon>
        <taxon>Viridiplantae</taxon>
        <taxon>Chlorophyta</taxon>
        <taxon>core chlorophytes</taxon>
        <taxon>Chlorophyceae</taxon>
        <taxon>CS clade</taxon>
        <taxon>Chlamydomonadales</taxon>
        <taxon>Chlamydomonadaceae</taxon>
        <taxon>Chlamydomonas</taxon>
    </lineage>
</organism>
<dbReference type="Gene3D" id="3.90.470.10">
    <property type="entry name" value="Ribosomal protein L22/L17"/>
    <property type="match status" value="1"/>
</dbReference>
<evidence type="ECO:0000313" key="6">
    <source>
        <dbReference type="EMBL" id="KAG2430929.1"/>
    </source>
</evidence>
<dbReference type="SUPFAM" id="SSF54843">
    <property type="entry name" value="Ribosomal protein L22"/>
    <property type="match status" value="1"/>
</dbReference>
<dbReference type="OrthoDB" id="416470at2759"/>
<dbReference type="GO" id="GO:0005762">
    <property type="term" value="C:mitochondrial large ribosomal subunit"/>
    <property type="evidence" value="ECO:0007669"/>
    <property type="project" value="TreeGrafter"/>
</dbReference>
<dbReference type="PROSITE" id="PS00464">
    <property type="entry name" value="RIBOSOMAL_L22"/>
    <property type="match status" value="1"/>
</dbReference>
<dbReference type="Pfam" id="PF00237">
    <property type="entry name" value="Ribosomal_L22"/>
    <property type="match status" value="1"/>
</dbReference>
<dbReference type="InterPro" id="IPR001063">
    <property type="entry name" value="Ribosomal_uL22"/>
</dbReference>
<evidence type="ECO:0000256" key="4">
    <source>
        <dbReference type="RuleBase" id="RU004005"/>
    </source>
</evidence>
<evidence type="ECO:0008006" key="8">
    <source>
        <dbReference type="Google" id="ProtNLM"/>
    </source>
</evidence>
<evidence type="ECO:0000313" key="7">
    <source>
        <dbReference type="Proteomes" id="UP000650467"/>
    </source>
</evidence>
<comment type="similarity">
    <text evidence="1 4">Belongs to the universal ribosomal protein uL22 family.</text>
</comment>
<evidence type="ECO:0000256" key="1">
    <source>
        <dbReference type="ARBA" id="ARBA00009451"/>
    </source>
</evidence>
<protein>
    <recommendedName>
        <fullName evidence="8">Mitochondrial ribosomal protein L22</fullName>
    </recommendedName>
</protein>
<evidence type="ECO:0000256" key="3">
    <source>
        <dbReference type="ARBA" id="ARBA00023274"/>
    </source>
</evidence>
<sequence length="365" mass="38437">MPGVEAHRLALLASRTLIARVQLGEAPAALSQTLSALNSVIHASTSHGSLECGCSATDAQPSTSSAAAPAATSSRAISNLAPLLSAQRPSTAFALSGLRVLHQGCVPFWQGARQLHAGRVAQHSADAPGAGAGGKEAEGSSKSQEQTVTNPLAAALASAAASGPESAGGGLAQASQAAAGRGRRQARNWMWYDEEDEREERRKERRRFAWAMGPGGEEVQGAAHLMDVPQSMKKMQRIIKLVRGLPYTDAVAQCTLVPHKAARYMLQALEAAYEDATQAKGLHPEHLVVGTVFVTRGRYEQGISFHAKGRPGANTHRRSHVRVVLHAAGVPPTPFARVVAPLMGRRSTGGGDGAPRPRFAYRTEL</sequence>
<gene>
    <name evidence="6" type="ORF">HXX76_009900</name>
</gene>
<keyword evidence="2 4" id="KW-0689">Ribosomal protein</keyword>
<dbReference type="PANTHER" id="PTHR13501">
    <property type="entry name" value="CHLOROPLAST 50S RIBOSOMAL PROTEIN L22-RELATED"/>
    <property type="match status" value="1"/>
</dbReference>
<dbReference type="PANTHER" id="PTHR13501:SF8">
    <property type="entry name" value="LARGE RIBOSOMAL SUBUNIT PROTEIN UL22M"/>
    <property type="match status" value="1"/>
</dbReference>
<dbReference type="GO" id="GO:0003735">
    <property type="term" value="F:structural constituent of ribosome"/>
    <property type="evidence" value="ECO:0007669"/>
    <property type="project" value="InterPro"/>
</dbReference>
<dbReference type="AlphaFoldDB" id="A0A835SPR0"/>
<dbReference type="EMBL" id="JAEHOC010000026">
    <property type="protein sequence ID" value="KAG2430929.1"/>
    <property type="molecule type" value="Genomic_DNA"/>
</dbReference>
<dbReference type="InterPro" id="IPR047867">
    <property type="entry name" value="Ribosomal_uL22_bac/org-type"/>
</dbReference>
<comment type="caution">
    <text evidence="6">The sequence shown here is derived from an EMBL/GenBank/DDBJ whole genome shotgun (WGS) entry which is preliminary data.</text>
</comment>
<proteinExistence type="inferred from homology"/>
<dbReference type="GO" id="GO:0006412">
    <property type="term" value="P:translation"/>
    <property type="evidence" value="ECO:0007669"/>
    <property type="project" value="InterPro"/>
</dbReference>
<dbReference type="InterPro" id="IPR036394">
    <property type="entry name" value="Ribosomal_uL22_sf"/>
</dbReference>
<name>A0A835SPR0_CHLIN</name>
<evidence type="ECO:0000256" key="2">
    <source>
        <dbReference type="ARBA" id="ARBA00022980"/>
    </source>
</evidence>
<keyword evidence="3 4" id="KW-0687">Ribonucleoprotein</keyword>
<feature type="region of interest" description="Disordered" evidence="5">
    <location>
        <begin position="119"/>
        <end position="179"/>
    </location>
</feature>
<accession>A0A835SPR0</accession>
<dbReference type="InterPro" id="IPR018260">
    <property type="entry name" value="Ribosomal_uL22_CS"/>
</dbReference>
<feature type="region of interest" description="Disordered" evidence="5">
    <location>
        <begin position="344"/>
        <end position="365"/>
    </location>
</feature>